<reference evidence="7 8" key="1">
    <citation type="submission" date="2023-10" db="EMBL/GenBank/DDBJ databases">
        <title>Holzapfeliella saturejae sp. nov. isolated from Satureja montana flowers.</title>
        <authorList>
            <person name="Alcantara C."/>
            <person name="Zuniga M."/>
            <person name="Landete J.M."/>
            <person name="Monedero V."/>
        </authorList>
    </citation>
    <scope>NUCLEOTIDE SEQUENCE [LARGE SCALE GENOMIC DNA]</scope>
    <source>
        <strain evidence="7 8">He02</strain>
    </source>
</reference>
<dbReference type="EMBL" id="JAWMWG010000001">
    <property type="protein sequence ID" value="MEJ6347722.1"/>
    <property type="molecule type" value="Genomic_DNA"/>
</dbReference>
<keyword evidence="3 4" id="KW-0732">Signal</keyword>
<dbReference type="Gene3D" id="3.40.190.10">
    <property type="entry name" value="Periplasmic binding protein-like II"/>
    <property type="match status" value="2"/>
</dbReference>
<feature type="domain" description="Solute-binding protein family 3/N-terminal" evidence="5">
    <location>
        <begin position="42"/>
        <end position="265"/>
    </location>
</feature>
<proteinExistence type="inferred from homology"/>
<dbReference type="PANTHER" id="PTHR30085:SF6">
    <property type="entry name" value="ABC TRANSPORTER GLUTAMINE-BINDING PROTEIN GLNH"/>
    <property type="match status" value="1"/>
</dbReference>
<dbReference type="Proteomes" id="UP001377804">
    <property type="component" value="Unassembled WGS sequence"/>
</dbReference>
<dbReference type="PANTHER" id="PTHR30085">
    <property type="entry name" value="AMINO ACID ABC TRANSPORTER PERMEASE"/>
    <property type="match status" value="1"/>
</dbReference>
<dbReference type="SMART" id="SM00079">
    <property type="entry name" value="PBPe"/>
    <property type="match status" value="1"/>
</dbReference>
<evidence type="ECO:0000313" key="7">
    <source>
        <dbReference type="EMBL" id="MEJ6347722.1"/>
    </source>
</evidence>
<evidence type="ECO:0000256" key="2">
    <source>
        <dbReference type="ARBA" id="ARBA00022448"/>
    </source>
</evidence>
<feature type="domain" description="Ionotropic glutamate receptor C-terminal" evidence="6">
    <location>
        <begin position="42"/>
        <end position="264"/>
    </location>
</feature>
<gene>
    <name evidence="7" type="ORF">R4Y45_00400</name>
</gene>
<keyword evidence="8" id="KW-1185">Reference proteome</keyword>
<dbReference type="InterPro" id="IPR001638">
    <property type="entry name" value="Solute-binding_3/MltF_N"/>
</dbReference>
<feature type="chain" id="PRO_5047260434" evidence="4">
    <location>
        <begin position="30"/>
        <end position="274"/>
    </location>
</feature>
<dbReference type="InterPro" id="IPR051455">
    <property type="entry name" value="Bact_solute-bind_prot3"/>
</dbReference>
<evidence type="ECO:0000256" key="3">
    <source>
        <dbReference type="ARBA" id="ARBA00022729"/>
    </source>
</evidence>
<dbReference type="SMART" id="SM00062">
    <property type="entry name" value="PBPb"/>
    <property type="match status" value="1"/>
</dbReference>
<dbReference type="InterPro" id="IPR001320">
    <property type="entry name" value="Iontro_rcpt_C"/>
</dbReference>
<organism evidence="7 8">
    <name type="scientific">Holzapfeliella saturejae</name>
    <dbReference type="NCBI Taxonomy" id="3082953"/>
    <lineage>
        <taxon>Bacteria</taxon>
        <taxon>Bacillati</taxon>
        <taxon>Bacillota</taxon>
        <taxon>Bacilli</taxon>
        <taxon>Lactobacillales</taxon>
        <taxon>Lactobacillaceae</taxon>
        <taxon>Holzapfeliella</taxon>
    </lineage>
</organism>
<comment type="caution">
    <text evidence="7">The sequence shown here is derived from an EMBL/GenBank/DDBJ whole genome shotgun (WGS) entry which is preliminary data.</text>
</comment>
<dbReference type="RefSeq" id="WP_339968158.1">
    <property type="nucleotide sequence ID" value="NZ_JAWMWG010000001.1"/>
</dbReference>
<evidence type="ECO:0000259" key="6">
    <source>
        <dbReference type="SMART" id="SM00079"/>
    </source>
</evidence>
<keyword evidence="2" id="KW-0813">Transport</keyword>
<evidence type="ECO:0000256" key="1">
    <source>
        <dbReference type="ARBA" id="ARBA00010333"/>
    </source>
</evidence>
<dbReference type="PROSITE" id="PS51257">
    <property type="entry name" value="PROKAR_LIPOPROTEIN"/>
    <property type="match status" value="1"/>
</dbReference>
<dbReference type="Pfam" id="PF00497">
    <property type="entry name" value="SBP_bac_3"/>
    <property type="match status" value="1"/>
</dbReference>
<sequence length="274" mass="29187">MPKVLKKLGALAVILTLGLLITACGQSLAQQSVVERVEKTKTITWGVKGDQKLFSLINVANGQYEGFEGDLAQLLSKKAFGDDVKVEFATVTSSSRVPMLKNGNVDALISTMTITPARQQQLDFTEPYFNAGQSLLVKKGSPITNVKDLDSSKTVLGMQGSSSVQTIKKSAPEAKVLELSDLAQAFTALKSGQGDALTSDNGILYGLAASNPDYEVVGGAFTTEPYGIAANKGQEDLINKLNEALKVSKSDGSYDELINKWFGSIPGFEVSQVK</sequence>
<protein>
    <submittedName>
        <fullName evidence="7">Transporter substrate-binding domain-containing protein</fullName>
    </submittedName>
</protein>
<feature type="signal peptide" evidence="4">
    <location>
        <begin position="1"/>
        <end position="29"/>
    </location>
</feature>
<accession>A0ABU8SEA8</accession>
<name>A0ABU8SEA8_9LACO</name>
<comment type="similarity">
    <text evidence="1">Belongs to the bacterial solute-binding protein 3 family.</text>
</comment>
<dbReference type="SUPFAM" id="SSF53850">
    <property type="entry name" value="Periplasmic binding protein-like II"/>
    <property type="match status" value="1"/>
</dbReference>
<evidence type="ECO:0000259" key="5">
    <source>
        <dbReference type="SMART" id="SM00062"/>
    </source>
</evidence>
<evidence type="ECO:0000256" key="4">
    <source>
        <dbReference type="SAM" id="SignalP"/>
    </source>
</evidence>
<evidence type="ECO:0000313" key="8">
    <source>
        <dbReference type="Proteomes" id="UP001377804"/>
    </source>
</evidence>